<proteinExistence type="predicted"/>
<dbReference type="InterPro" id="IPR011990">
    <property type="entry name" value="TPR-like_helical_dom_sf"/>
</dbReference>
<evidence type="ECO:0000256" key="2">
    <source>
        <dbReference type="SAM" id="Phobius"/>
    </source>
</evidence>
<dbReference type="InterPro" id="IPR019734">
    <property type="entry name" value="TPR_rpt"/>
</dbReference>
<protein>
    <submittedName>
        <fullName evidence="3">Tetratricopeptide repeat-containing protein</fullName>
    </submittedName>
</protein>
<dbReference type="OrthoDB" id="9808622at2"/>
<keyword evidence="4" id="KW-1185">Reference proteome</keyword>
<dbReference type="SUPFAM" id="SSF48452">
    <property type="entry name" value="TPR-like"/>
    <property type="match status" value="1"/>
</dbReference>
<dbReference type="Pfam" id="PF13174">
    <property type="entry name" value="TPR_6"/>
    <property type="match status" value="1"/>
</dbReference>
<dbReference type="Pfam" id="PF13181">
    <property type="entry name" value="TPR_8"/>
    <property type="match status" value="2"/>
</dbReference>
<sequence length="225" mass="25137">MSQNNPNGSSALPTGPKKSFFQENEKSIIFIVAGIIVLILLYIGYQKLYLAPRAEKAASQMYQAEQYAAIDSLQAKAINGDGSFPGFKEIADEYANTKSANIANAYLGGLYLRQKNFKEAIKYLEQYSETGSQVLDPLIIGLLGDAYSEEKIYDKAANYYKKAADKSANTYTSPIFLKKLGLVYEELQDYKNAESTYQKIRDEYPESSESTTIDSFIARVQAKQQ</sequence>
<organism evidence="3 4">
    <name type="scientific">Sphingobacterium lactis</name>
    <dbReference type="NCBI Taxonomy" id="797291"/>
    <lineage>
        <taxon>Bacteria</taxon>
        <taxon>Pseudomonadati</taxon>
        <taxon>Bacteroidota</taxon>
        <taxon>Sphingobacteriia</taxon>
        <taxon>Sphingobacteriales</taxon>
        <taxon>Sphingobacteriaceae</taxon>
        <taxon>Sphingobacterium</taxon>
    </lineage>
</organism>
<dbReference type="AlphaFoldDB" id="A0A1H5VC91"/>
<dbReference type="PROSITE" id="PS50005">
    <property type="entry name" value="TPR"/>
    <property type="match status" value="1"/>
</dbReference>
<dbReference type="Gene3D" id="1.25.40.10">
    <property type="entry name" value="Tetratricopeptide repeat domain"/>
    <property type="match status" value="1"/>
</dbReference>
<accession>A0A1H5VC91</accession>
<feature type="repeat" description="TPR" evidence="1">
    <location>
        <begin position="174"/>
        <end position="207"/>
    </location>
</feature>
<gene>
    <name evidence="3" type="ORF">SAMN05421877_10383</name>
</gene>
<reference evidence="4" key="1">
    <citation type="submission" date="2016-10" db="EMBL/GenBank/DDBJ databases">
        <authorList>
            <person name="Varghese N."/>
            <person name="Submissions S."/>
        </authorList>
    </citation>
    <scope>NUCLEOTIDE SEQUENCE [LARGE SCALE GENOMIC DNA]</scope>
    <source>
        <strain evidence="4">DSM 22361</strain>
    </source>
</reference>
<dbReference type="Proteomes" id="UP000236731">
    <property type="component" value="Unassembled WGS sequence"/>
</dbReference>
<name>A0A1H5VC91_9SPHI</name>
<dbReference type="SMART" id="SM00028">
    <property type="entry name" value="TPR"/>
    <property type="match status" value="3"/>
</dbReference>
<evidence type="ECO:0000313" key="4">
    <source>
        <dbReference type="Proteomes" id="UP000236731"/>
    </source>
</evidence>
<dbReference type="EMBL" id="FNUT01000003">
    <property type="protein sequence ID" value="SEF84716.1"/>
    <property type="molecule type" value="Genomic_DNA"/>
</dbReference>
<evidence type="ECO:0000256" key="1">
    <source>
        <dbReference type="PROSITE-ProRule" id="PRU00339"/>
    </source>
</evidence>
<feature type="transmembrane region" description="Helical" evidence="2">
    <location>
        <begin position="27"/>
        <end position="45"/>
    </location>
</feature>
<dbReference type="RefSeq" id="WP_103905463.1">
    <property type="nucleotide sequence ID" value="NZ_CP049246.1"/>
</dbReference>
<keyword evidence="2" id="KW-1133">Transmembrane helix</keyword>
<evidence type="ECO:0000313" key="3">
    <source>
        <dbReference type="EMBL" id="SEF84716.1"/>
    </source>
</evidence>
<keyword evidence="1" id="KW-0802">TPR repeat</keyword>
<keyword evidence="2" id="KW-0472">Membrane</keyword>
<keyword evidence="2" id="KW-0812">Transmembrane</keyword>